<feature type="domain" description="Svf1-like C-terminal" evidence="5">
    <location>
        <begin position="227"/>
        <end position="428"/>
    </location>
</feature>
<reference evidence="7" key="1">
    <citation type="journal article" date="2012" name="Science">
        <title>The Paleozoic origin of enzymatic lignin decomposition reconstructed from 31 fungal genomes.</title>
        <authorList>
            <person name="Floudas D."/>
            <person name="Binder M."/>
            <person name="Riley R."/>
            <person name="Barry K."/>
            <person name="Blanchette R.A."/>
            <person name="Henrissat B."/>
            <person name="Martinez A.T."/>
            <person name="Otillar R."/>
            <person name="Spatafora J.W."/>
            <person name="Yadav J.S."/>
            <person name="Aerts A."/>
            <person name="Benoit I."/>
            <person name="Boyd A."/>
            <person name="Carlson A."/>
            <person name="Copeland A."/>
            <person name="Coutinho P.M."/>
            <person name="de Vries R.P."/>
            <person name="Ferreira P."/>
            <person name="Findley K."/>
            <person name="Foster B."/>
            <person name="Gaskell J."/>
            <person name="Glotzer D."/>
            <person name="Gorecki P."/>
            <person name="Heitman J."/>
            <person name="Hesse C."/>
            <person name="Hori C."/>
            <person name="Igarashi K."/>
            <person name="Jurgens J.A."/>
            <person name="Kallen N."/>
            <person name="Kersten P."/>
            <person name="Kohler A."/>
            <person name="Kuees U."/>
            <person name="Kumar T.K.A."/>
            <person name="Kuo A."/>
            <person name="LaButti K."/>
            <person name="Larrondo L.F."/>
            <person name="Lindquist E."/>
            <person name="Ling A."/>
            <person name="Lombard V."/>
            <person name="Lucas S."/>
            <person name="Lundell T."/>
            <person name="Martin R."/>
            <person name="McLaughlin D.J."/>
            <person name="Morgenstern I."/>
            <person name="Morin E."/>
            <person name="Murat C."/>
            <person name="Nagy L.G."/>
            <person name="Nolan M."/>
            <person name="Ohm R.A."/>
            <person name="Patyshakuliyeva A."/>
            <person name="Rokas A."/>
            <person name="Ruiz-Duenas F.J."/>
            <person name="Sabat G."/>
            <person name="Salamov A."/>
            <person name="Samejima M."/>
            <person name="Schmutz J."/>
            <person name="Slot J.C."/>
            <person name="St John F."/>
            <person name="Stenlid J."/>
            <person name="Sun H."/>
            <person name="Sun S."/>
            <person name="Syed K."/>
            <person name="Tsang A."/>
            <person name="Wiebenga A."/>
            <person name="Young D."/>
            <person name="Pisabarro A."/>
            <person name="Eastwood D.C."/>
            <person name="Martin F."/>
            <person name="Cullen D."/>
            <person name="Grigoriev I.V."/>
            <person name="Hibbett D.S."/>
        </authorList>
    </citation>
    <scope>NUCLEOTIDE SEQUENCE [LARGE SCALE GENOMIC DNA]</scope>
    <source>
        <strain evidence="7">RWD-64-598 SS2</strain>
    </source>
</reference>
<evidence type="ECO:0000313" key="6">
    <source>
        <dbReference type="EMBL" id="EIW83761.1"/>
    </source>
</evidence>
<dbReference type="GO" id="GO:0006979">
    <property type="term" value="P:response to oxidative stress"/>
    <property type="evidence" value="ECO:0007669"/>
    <property type="project" value="InterPro"/>
</dbReference>
<feature type="domain" description="Svf1-like N-terminal" evidence="4">
    <location>
        <begin position="46"/>
        <end position="225"/>
    </location>
</feature>
<keyword evidence="7" id="KW-1185">Reference proteome</keyword>
<proteinExistence type="inferred from homology"/>
<keyword evidence="3" id="KW-0963">Cytoplasm</keyword>
<comment type="similarity">
    <text evidence="2">Belongs to the SVF1 family.</text>
</comment>
<evidence type="ECO:0000259" key="5">
    <source>
        <dbReference type="Pfam" id="PF17187"/>
    </source>
</evidence>
<dbReference type="EMBL" id="JH711575">
    <property type="protein sequence ID" value="EIW83761.1"/>
    <property type="molecule type" value="Genomic_DNA"/>
</dbReference>
<sequence length="428" mass="46536">MSWFFSSVPADAQNFFPVSSAYPESELFSELTPQDTEWTCAGGFVTETQVFYQFLEDGTLIIFQVIHSSVGVWPTIQFTAKIYNPNTKERVWRSSTVRTFTTPPPGLDKRSCKGETADKSEHFSITFRPAYGDKPDTYTINASFGSEVQLSLDIVRPAGVPAFKIGSDKPGDPLARGGFSYFGHDKKEGYVVHRFWPRTYSTGHVIRNGVATEVKGQGIFNHAIQGMRPNLVASRWNFANFQSNEHGGISAVQMEFTTCSTHGFKGANSGAVKVNIGSIVLGDKLALVTAETQVEGQEPAKGNVISRVHHLSPAHDVDTGYGMPSALKYEWAGSSILADASGQVEATLEVQTGAPADPSGLVEKLDVLAEFPSGVKMLVNYVAGTKPYIYQWQNNTKLIVKGPDSIIPGLSQGIEANGILFNEATFIS</sequence>
<dbReference type="SUPFAM" id="SSF159245">
    <property type="entry name" value="AttH-like"/>
    <property type="match status" value="1"/>
</dbReference>
<evidence type="ECO:0000256" key="1">
    <source>
        <dbReference type="ARBA" id="ARBA00004496"/>
    </source>
</evidence>
<comment type="subcellular location">
    <subcellularLocation>
        <location evidence="1">Cytoplasm</location>
    </subcellularLocation>
</comment>
<dbReference type="Pfam" id="PF08622">
    <property type="entry name" value="Svf1"/>
    <property type="match status" value="1"/>
</dbReference>
<comment type="caution">
    <text evidence="6">The sequence shown here is derived from an EMBL/GenBank/DDBJ whole genome shotgun (WGS) entry which is preliminary data.</text>
</comment>
<dbReference type="AlphaFoldDB" id="A0A5M3MYU0"/>
<dbReference type="PANTHER" id="PTHR47107">
    <property type="entry name" value="SVF1-LIKE PROTEIN YDR222W-RELATED"/>
    <property type="match status" value="1"/>
</dbReference>
<dbReference type="OMA" id="WGEMRHR"/>
<name>A0A5M3MYU0_CONPW</name>
<dbReference type="Proteomes" id="UP000053558">
    <property type="component" value="Unassembled WGS sequence"/>
</dbReference>
<evidence type="ECO:0000259" key="4">
    <source>
        <dbReference type="Pfam" id="PF08622"/>
    </source>
</evidence>
<evidence type="ECO:0000313" key="7">
    <source>
        <dbReference type="Proteomes" id="UP000053558"/>
    </source>
</evidence>
<dbReference type="OrthoDB" id="2590239at2759"/>
<dbReference type="KEGG" id="cput:CONPUDRAFT_70713"/>
<evidence type="ECO:0000256" key="3">
    <source>
        <dbReference type="ARBA" id="ARBA00022490"/>
    </source>
</evidence>
<accession>A0A5M3MYU0</accession>
<dbReference type="Pfam" id="PF17187">
    <property type="entry name" value="Svf1_C"/>
    <property type="match status" value="1"/>
</dbReference>
<protein>
    <submittedName>
        <fullName evidence="6">Survival factor 1</fullName>
    </submittedName>
</protein>
<dbReference type="RefSeq" id="XP_007765389.1">
    <property type="nucleotide sequence ID" value="XM_007767199.1"/>
</dbReference>
<gene>
    <name evidence="6" type="ORF">CONPUDRAFT_70713</name>
</gene>
<dbReference type="GO" id="GO:0005737">
    <property type="term" value="C:cytoplasm"/>
    <property type="evidence" value="ECO:0007669"/>
    <property type="project" value="UniProtKB-SubCell"/>
</dbReference>
<organism evidence="6 7">
    <name type="scientific">Coniophora puteana (strain RWD-64-598)</name>
    <name type="common">Brown rot fungus</name>
    <dbReference type="NCBI Taxonomy" id="741705"/>
    <lineage>
        <taxon>Eukaryota</taxon>
        <taxon>Fungi</taxon>
        <taxon>Dikarya</taxon>
        <taxon>Basidiomycota</taxon>
        <taxon>Agaricomycotina</taxon>
        <taxon>Agaricomycetes</taxon>
        <taxon>Agaricomycetidae</taxon>
        <taxon>Boletales</taxon>
        <taxon>Coniophorineae</taxon>
        <taxon>Coniophoraceae</taxon>
        <taxon>Coniophora</taxon>
    </lineage>
</organism>
<dbReference type="InterPro" id="IPR013931">
    <property type="entry name" value="Svf1-like_N"/>
</dbReference>
<dbReference type="PANTHER" id="PTHR47107:SF1">
    <property type="entry name" value="CERAMIDE-BINDING PROTEIN SVF1-RELATED"/>
    <property type="match status" value="1"/>
</dbReference>
<evidence type="ECO:0000256" key="2">
    <source>
        <dbReference type="ARBA" id="ARBA00009069"/>
    </source>
</evidence>
<dbReference type="InterPro" id="IPR051385">
    <property type="entry name" value="Ceramide-binding_SVF1"/>
</dbReference>
<dbReference type="GeneID" id="19208853"/>
<dbReference type="InterPro" id="IPR033394">
    <property type="entry name" value="Svf1-like_C"/>
</dbReference>